<organism evidence="7 8">
    <name type="scientific">Desulfosporosinus nitroreducens</name>
    <dbReference type="NCBI Taxonomy" id="2018668"/>
    <lineage>
        <taxon>Bacteria</taxon>
        <taxon>Bacillati</taxon>
        <taxon>Bacillota</taxon>
        <taxon>Clostridia</taxon>
        <taxon>Eubacteriales</taxon>
        <taxon>Desulfitobacteriaceae</taxon>
        <taxon>Desulfosporosinus</taxon>
    </lineage>
</organism>
<evidence type="ECO:0000313" key="7">
    <source>
        <dbReference type="EMBL" id="MDO0826022.1"/>
    </source>
</evidence>
<dbReference type="InterPro" id="IPR039650">
    <property type="entry name" value="HdrA-like"/>
</dbReference>
<comment type="caution">
    <text evidence="7">The sequence shown here is derived from an EMBL/GenBank/DDBJ whole genome shotgun (WGS) entry which is preliminary data.</text>
</comment>
<evidence type="ECO:0000256" key="3">
    <source>
        <dbReference type="ARBA" id="ARBA00023002"/>
    </source>
</evidence>
<sequence length="347" mass="37305">MKMLNEGVLVIGGGVAGMQAAIDIAASGREVALVDKDKSLGGHVKEYSALFPDLTVGSSLVKQKAQIIKENSKITVRLGTEVDKLQQVDGTIKASFLSSGNPKEQIFAAAVIATGFDNFNGKKYGEYGYGRYPGVITGIDFEHQEEAILKRPIRTAVFIKCVGSRDRSKGMPYCSKICCMYTAKQALELKKAQPKAQVYVFYMDIRSNFKNGEEFVRGAMENQHVKYIRGRVGKVIPTNGRLLIRAEDTLMGVPLELEADLVVLATAMVPSQSTNSLVSQVGGKLDTNGFILPIPMAESENPMTLTKGIFYAGACGFPCDVKDALNQGSAAAAGVLGYLQSNRGAAK</sequence>
<keyword evidence="5" id="KW-0411">Iron-sulfur</keyword>
<keyword evidence="1" id="KW-0004">4Fe-4S</keyword>
<dbReference type="InterPro" id="IPR036188">
    <property type="entry name" value="FAD/NAD-bd_sf"/>
</dbReference>
<keyword evidence="4" id="KW-0408">Iron</keyword>
<protein>
    <submittedName>
        <fullName evidence="7">FAD-dependent oxidoreductase</fullName>
    </submittedName>
</protein>
<dbReference type="PANTHER" id="PTHR43498">
    <property type="entry name" value="FERREDOXIN:COB-COM HETERODISULFIDE REDUCTASE SUBUNIT A"/>
    <property type="match status" value="1"/>
</dbReference>
<keyword evidence="2" id="KW-0479">Metal-binding</keyword>
<dbReference type="PANTHER" id="PTHR43498:SF1">
    <property type="entry name" value="COB--COM HETERODISULFIDE REDUCTASE IRON-SULFUR SUBUNIT A"/>
    <property type="match status" value="1"/>
</dbReference>
<dbReference type="SUPFAM" id="SSF51905">
    <property type="entry name" value="FAD/NAD(P)-binding domain"/>
    <property type="match status" value="1"/>
</dbReference>
<evidence type="ECO:0000259" key="6">
    <source>
        <dbReference type="Pfam" id="PF07992"/>
    </source>
</evidence>
<accession>A0ABT8QYP5</accession>
<dbReference type="Pfam" id="PF07992">
    <property type="entry name" value="Pyr_redox_2"/>
    <property type="match status" value="1"/>
</dbReference>
<keyword evidence="8" id="KW-1185">Reference proteome</keyword>
<evidence type="ECO:0000256" key="2">
    <source>
        <dbReference type="ARBA" id="ARBA00022723"/>
    </source>
</evidence>
<dbReference type="InterPro" id="IPR023753">
    <property type="entry name" value="FAD/NAD-binding_dom"/>
</dbReference>
<dbReference type="Proteomes" id="UP001176021">
    <property type="component" value="Unassembled WGS sequence"/>
</dbReference>
<dbReference type="EMBL" id="JAMJEV010000042">
    <property type="protein sequence ID" value="MDO0826022.1"/>
    <property type="molecule type" value="Genomic_DNA"/>
</dbReference>
<feature type="domain" description="FAD/NAD(P)-binding" evidence="6">
    <location>
        <begin position="8"/>
        <end position="119"/>
    </location>
</feature>
<dbReference type="RefSeq" id="WP_302050372.1">
    <property type="nucleotide sequence ID" value="NZ_JAMJEV010000042.1"/>
</dbReference>
<dbReference type="Gene3D" id="3.40.50.720">
    <property type="entry name" value="NAD(P)-binding Rossmann-like Domain"/>
    <property type="match status" value="1"/>
</dbReference>
<name>A0ABT8QYP5_9FIRM</name>
<evidence type="ECO:0000256" key="4">
    <source>
        <dbReference type="ARBA" id="ARBA00023004"/>
    </source>
</evidence>
<evidence type="ECO:0000256" key="5">
    <source>
        <dbReference type="ARBA" id="ARBA00023014"/>
    </source>
</evidence>
<evidence type="ECO:0000313" key="8">
    <source>
        <dbReference type="Proteomes" id="UP001176021"/>
    </source>
</evidence>
<evidence type="ECO:0000256" key="1">
    <source>
        <dbReference type="ARBA" id="ARBA00022485"/>
    </source>
</evidence>
<reference evidence="7" key="1">
    <citation type="submission" date="2022-05" db="EMBL/GenBank/DDBJ databases">
        <title>Expanded diversity of anoxic marine methylotrophy in a Black Sea sulfate reducing microorganism.</title>
        <authorList>
            <person name="Fischer P.Q."/>
            <person name="Stams A.J.M."/>
            <person name="Villanueva L."/>
            <person name="Sousa D.Z."/>
        </authorList>
    </citation>
    <scope>NUCLEOTIDE SEQUENCE</scope>
    <source>
        <strain evidence="7">P130</strain>
    </source>
</reference>
<keyword evidence="3" id="KW-0560">Oxidoreductase</keyword>
<gene>
    <name evidence="7" type="ORF">M8H41_24885</name>
</gene>
<proteinExistence type="predicted"/>